<dbReference type="InParanoid" id="A0A078BCU3"/>
<dbReference type="Gene3D" id="1.25.10.10">
    <property type="entry name" value="Leucine-rich Repeat Variant"/>
    <property type="match status" value="1"/>
</dbReference>
<dbReference type="EMBL" id="CCKQ01019393">
    <property type="protein sequence ID" value="CDW91408.1"/>
    <property type="molecule type" value="Genomic_DNA"/>
</dbReference>
<dbReference type="InterPro" id="IPR011989">
    <property type="entry name" value="ARM-like"/>
</dbReference>
<dbReference type="Proteomes" id="UP000039865">
    <property type="component" value="Unassembled WGS sequence"/>
</dbReference>
<organism evidence="1 2">
    <name type="scientific">Stylonychia lemnae</name>
    <name type="common">Ciliate</name>
    <dbReference type="NCBI Taxonomy" id="5949"/>
    <lineage>
        <taxon>Eukaryota</taxon>
        <taxon>Sar</taxon>
        <taxon>Alveolata</taxon>
        <taxon>Ciliophora</taxon>
        <taxon>Intramacronucleata</taxon>
        <taxon>Spirotrichea</taxon>
        <taxon>Stichotrichia</taxon>
        <taxon>Sporadotrichida</taxon>
        <taxon>Oxytrichidae</taxon>
        <taxon>Stylonychinae</taxon>
        <taxon>Stylonychia</taxon>
    </lineage>
</organism>
<keyword evidence="2" id="KW-1185">Reference proteome</keyword>
<gene>
    <name evidence="1" type="primary">Contig5175.g5544</name>
    <name evidence="1" type="ORF">STYLEM_20563</name>
</gene>
<evidence type="ECO:0000313" key="1">
    <source>
        <dbReference type="EMBL" id="CDW91408.1"/>
    </source>
</evidence>
<sequence>MFVYILEFNFTQPCLKRYDGKMNQKFMISLRKQRKDQILRTLRLNRIEPCTALFKDDDLDQFEVKPLSLSNFHQKQNIDLKQEIEQLLTYSKSRQYTRLDKILQRIRYRLRQINESDIDIRTQNRMINKLTQIIVDPYQSVSIKDSLNIVESLLQLTKASYNNSNYDKVNQNILWLLCNLLIDDVSTQSYLLQNFEILGLFKIYLSMEKYRHDHIWMQVISWLLSLLSKKFALKNQLAFMEIQQFVFLALKERRLNSDVYHSLTLFINNLVCNIEYATLKHMICENQPLLVNLLYYIDSKESFFNNQLFFALMSCIYQLLKAIKTPDEYHSFIMINLVNKDVIQKIALRWTQLIASEPNHHQHRNLAKTMHYLVRKSKGQFKLPIFNLILDNQSIISIFTQLLLNPNQKLSHYPFQFQSEIMLISRKMHFQDDRHLDNYLERSNIIDVLTNMISQYQVISSTQLYQALDFIVYFNELYPQESTQILQNNTILIDSLLIIQSLANNQDCTQLANKLLDQLSQCDSQDVDQSSIDSQIFMI</sequence>
<proteinExistence type="predicted"/>
<protein>
    <submittedName>
        <fullName evidence="1">Uncharacterized protein</fullName>
    </submittedName>
</protein>
<name>A0A078BCU3_STYLE</name>
<evidence type="ECO:0000313" key="2">
    <source>
        <dbReference type="Proteomes" id="UP000039865"/>
    </source>
</evidence>
<reference evidence="1 2" key="1">
    <citation type="submission" date="2014-06" db="EMBL/GenBank/DDBJ databases">
        <authorList>
            <person name="Swart Estienne"/>
        </authorList>
    </citation>
    <scope>NUCLEOTIDE SEQUENCE [LARGE SCALE GENOMIC DNA]</scope>
    <source>
        <strain evidence="1 2">130c</strain>
    </source>
</reference>
<accession>A0A078BCU3</accession>
<dbReference type="AlphaFoldDB" id="A0A078BCU3"/>